<comment type="similarity">
    <text evidence="1">Belongs to the ParB family.</text>
</comment>
<proteinExistence type="inferred from homology"/>
<dbReference type="InterPro" id="IPR017819">
    <property type="entry name" value="Plasmid_partition_RepB"/>
</dbReference>
<comment type="caution">
    <text evidence="3">The sequence shown here is derived from an EMBL/GenBank/DDBJ whole genome shotgun (WGS) entry which is preliminary data.</text>
</comment>
<dbReference type="PANTHER" id="PTHR33375:SF1">
    <property type="entry name" value="CHROMOSOME-PARTITIONING PROTEIN PARB-RELATED"/>
    <property type="match status" value="1"/>
</dbReference>
<gene>
    <name evidence="3" type="ORF">HNQ96_006158</name>
</gene>
<dbReference type="InterPro" id="IPR036086">
    <property type="entry name" value="ParB/Sulfiredoxin_sf"/>
</dbReference>
<dbReference type="Gene3D" id="3.90.1530.30">
    <property type="match status" value="1"/>
</dbReference>
<dbReference type="PANTHER" id="PTHR33375">
    <property type="entry name" value="CHROMOSOME-PARTITIONING PROTEIN PARB-RELATED"/>
    <property type="match status" value="1"/>
</dbReference>
<organism evidence="3 4">
    <name type="scientific">Aminobacter carboxidus</name>
    <dbReference type="NCBI Taxonomy" id="376165"/>
    <lineage>
        <taxon>Bacteria</taxon>
        <taxon>Pseudomonadati</taxon>
        <taxon>Pseudomonadota</taxon>
        <taxon>Alphaproteobacteria</taxon>
        <taxon>Hyphomicrobiales</taxon>
        <taxon>Phyllobacteriaceae</taxon>
        <taxon>Aminobacter</taxon>
    </lineage>
</organism>
<evidence type="ECO:0000313" key="3">
    <source>
        <dbReference type="EMBL" id="MBB6470261.1"/>
    </source>
</evidence>
<dbReference type="SMART" id="SM00470">
    <property type="entry name" value="ParB"/>
    <property type="match status" value="1"/>
</dbReference>
<dbReference type="GO" id="GO:0005694">
    <property type="term" value="C:chromosome"/>
    <property type="evidence" value="ECO:0007669"/>
    <property type="project" value="TreeGrafter"/>
</dbReference>
<accession>A0A8E1WMF0</accession>
<dbReference type="EMBL" id="JACHGI010000026">
    <property type="protein sequence ID" value="MBB6470261.1"/>
    <property type="molecule type" value="Genomic_DNA"/>
</dbReference>
<evidence type="ECO:0000256" key="1">
    <source>
        <dbReference type="ARBA" id="ARBA00006295"/>
    </source>
</evidence>
<dbReference type="InterPro" id="IPR003115">
    <property type="entry name" value="ParB_N"/>
</dbReference>
<reference evidence="3 4" key="1">
    <citation type="submission" date="2020-08" db="EMBL/GenBank/DDBJ databases">
        <title>Genomic Encyclopedia of Type Strains, Phase IV (KMG-IV): sequencing the most valuable type-strain genomes for metagenomic binning, comparative biology and taxonomic classification.</title>
        <authorList>
            <person name="Goeker M."/>
        </authorList>
    </citation>
    <scope>NUCLEOTIDE SEQUENCE [LARGE SCALE GENOMIC DNA]</scope>
    <source>
        <strain evidence="3 4">DSM 17454</strain>
    </source>
</reference>
<dbReference type="InterPro" id="IPR004437">
    <property type="entry name" value="ParB/RepB/Spo0J"/>
</dbReference>
<dbReference type="SUPFAM" id="SSF110849">
    <property type="entry name" value="ParB/Sulfiredoxin"/>
    <property type="match status" value="1"/>
</dbReference>
<dbReference type="InterPro" id="IPR050336">
    <property type="entry name" value="Chromosome_partition/occlusion"/>
</dbReference>
<dbReference type="GO" id="GO:0007059">
    <property type="term" value="P:chromosome segregation"/>
    <property type="evidence" value="ECO:0007669"/>
    <property type="project" value="TreeGrafter"/>
</dbReference>
<dbReference type="Proteomes" id="UP000532373">
    <property type="component" value="Unassembled WGS sequence"/>
</dbReference>
<dbReference type="RefSeq" id="WP_184774336.1">
    <property type="nucleotide sequence ID" value="NZ_JACHGI010000026.1"/>
</dbReference>
<dbReference type="AlphaFoldDB" id="A0A8E1WMF0"/>
<dbReference type="Pfam" id="PF07506">
    <property type="entry name" value="RepB"/>
    <property type="match status" value="1"/>
</dbReference>
<name>A0A8E1WMF0_9HYPH</name>
<protein>
    <submittedName>
        <fullName evidence="3">ParB family chromosome partitioning protein</fullName>
    </submittedName>
</protein>
<evidence type="ECO:0000259" key="2">
    <source>
        <dbReference type="SMART" id="SM00470"/>
    </source>
</evidence>
<dbReference type="InterPro" id="IPR011111">
    <property type="entry name" value="Plasmid_RepB"/>
</dbReference>
<dbReference type="Pfam" id="PF02195">
    <property type="entry name" value="ParB_N"/>
    <property type="match status" value="1"/>
</dbReference>
<sequence length="342" mass="37462">MARKNLIEVSESTAPLRPAETLSASRPIAGLVPSNTRHASPVGGIAKTLGNITQKVERANDLERQMAEGHTVIELDTSLIDASIVRDRLEMDAVELAQLVEQIRDHGQQVPILVRPHPDAKERYQVAYGHRRLAAVSQLGLKVRAVVRKLSDDELVVSQGQENNARTNLSFIERALFAARLEDRSFSREVIMSALGVDKSALSKLIGVVRAIPFELIEAIGPAPEVGRRRWMDLVEAIKPSAIPSLLSHLAQAELKGESSDARFQFVFRELTKKETKAPPSGQTGRWEAADRLVSATTKASGTTYTLALRNKGAAGFGGWIAGNLERLYETYRDSEKAKTGD</sequence>
<evidence type="ECO:0000313" key="4">
    <source>
        <dbReference type="Proteomes" id="UP000532373"/>
    </source>
</evidence>
<feature type="domain" description="ParB-like N-terminal" evidence="2">
    <location>
        <begin position="73"/>
        <end position="164"/>
    </location>
</feature>
<dbReference type="GO" id="GO:0003677">
    <property type="term" value="F:DNA binding"/>
    <property type="evidence" value="ECO:0007669"/>
    <property type="project" value="InterPro"/>
</dbReference>
<dbReference type="InterPro" id="IPR037972">
    <property type="entry name" value="RepB_N"/>
</dbReference>
<dbReference type="Gene3D" id="1.10.10.2830">
    <property type="match status" value="1"/>
</dbReference>
<dbReference type="NCBIfam" id="TIGR03454">
    <property type="entry name" value="partition_RepB"/>
    <property type="match status" value="1"/>
</dbReference>
<dbReference type="CDD" id="cd16405">
    <property type="entry name" value="RepB_like_N"/>
    <property type="match status" value="1"/>
</dbReference>
<dbReference type="SUPFAM" id="SSF109709">
    <property type="entry name" value="KorB DNA-binding domain-like"/>
    <property type="match status" value="1"/>
</dbReference>
<dbReference type="NCBIfam" id="TIGR00180">
    <property type="entry name" value="parB_part"/>
    <property type="match status" value="1"/>
</dbReference>